<gene>
    <name evidence="9" type="ORF">ACFOYY_33940</name>
</gene>
<dbReference type="InterPro" id="IPR057326">
    <property type="entry name" value="KR_dom"/>
</dbReference>
<protein>
    <submittedName>
        <fullName evidence="9">Acyltransferase domain-containing protein</fullName>
    </submittedName>
</protein>
<dbReference type="InterPro" id="IPR013968">
    <property type="entry name" value="PKS_KR"/>
</dbReference>
<dbReference type="InterPro" id="IPR014030">
    <property type="entry name" value="Ketoacyl_synth_N"/>
</dbReference>
<dbReference type="InterPro" id="IPR014043">
    <property type="entry name" value="Acyl_transferase_dom"/>
</dbReference>
<keyword evidence="10" id="KW-1185">Reference proteome</keyword>
<reference evidence="10" key="1">
    <citation type="journal article" date="2019" name="Int. J. Syst. Evol. Microbiol.">
        <title>The Global Catalogue of Microorganisms (GCM) 10K type strain sequencing project: providing services to taxonomists for standard genome sequencing and annotation.</title>
        <authorList>
            <consortium name="The Broad Institute Genomics Platform"/>
            <consortium name="The Broad Institute Genome Sequencing Center for Infectious Disease"/>
            <person name="Wu L."/>
            <person name="Ma J."/>
        </authorList>
    </citation>
    <scope>NUCLEOTIDE SEQUENCE [LARGE SCALE GENOMIC DNA]</scope>
    <source>
        <strain evidence="10">TBRC 7912</strain>
    </source>
</reference>
<dbReference type="SUPFAM" id="SSF52151">
    <property type="entry name" value="FabD/lysophospholipase-like"/>
    <property type="match status" value="2"/>
</dbReference>
<dbReference type="PROSITE" id="PS50075">
    <property type="entry name" value="CARRIER"/>
    <property type="match status" value="1"/>
</dbReference>
<dbReference type="InterPro" id="IPR006162">
    <property type="entry name" value="Ppantetheine_attach_site"/>
</dbReference>
<dbReference type="Gene3D" id="3.30.70.3290">
    <property type="match status" value="1"/>
</dbReference>
<dbReference type="Gene3D" id="3.40.47.10">
    <property type="match status" value="1"/>
</dbReference>
<dbReference type="SUPFAM" id="SSF47336">
    <property type="entry name" value="ACP-like"/>
    <property type="match status" value="1"/>
</dbReference>
<feature type="non-terminal residue" evidence="9">
    <location>
        <position position="1923"/>
    </location>
</feature>
<dbReference type="InterPro" id="IPR014031">
    <property type="entry name" value="Ketoacyl_synth_C"/>
</dbReference>
<evidence type="ECO:0000256" key="2">
    <source>
        <dbReference type="ARBA" id="ARBA00022553"/>
    </source>
</evidence>
<dbReference type="RefSeq" id="WP_386195198.1">
    <property type="nucleotide sequence ID" value="NZ_JBHSBC010000041.1"/>
</dbReference>
<dbReference type="InterPro" id="IPR018201">
    <property type="entry name" value="Ketoacyl_synth_AS"/>
</dbReference>
<dbReference type="InterPro" id="IPR050091">
    <property type="entry name" value="PKS_NRPS_Biosynth_Enz"/>
</dbReference>
<keyword evidence="2" id="KW-0597">Phosphoprotein</keyword>
<name>A0ABV8F8Z7_9ACTN</name>
<dbReference type="SMART" id="SM00826">
    <property type="entry name" value="PKS_DH"/>
    <property type="match status" value="1"/>
</dbReference>
<dbReference type="InterPro" id="IPR049552">
    <property type="entry name" value="PKS_DH_N"/>
</dbReference>
<dbReference type="InterPro" id="IPR055123">
    <property type="entry name" value="SpnB-like_Rossmann"/>
</dbReference>
<dbReference type="SMART" id="SM01294">
    <property type="entry name" value="PKS_PP_betabranch"/>
    <property type="match status" value="1"/>
</dbReference>
<accession>A0ABV8F8Z7</accession>
<evidence type="ECO:0000256" key="1">
    <source>
        <dbReference type="ARBA" id="ARBA00022450"/>
    </source>
</evidence>
<keyword evidence="3" id="KW-0808">Transferase</keyword>
<dbReference type="Proteomes" id="UP001595698">
    <property type="component" value="Unassembled WGS sequence"/>
</dbReference>
<dbReference type="InterPro" id="IPR009081">
    <property type="entry name" value="PP-bd_ACP"/>
</dbReference>
<dbReference type="EMBL" id="JBHSBC010000041">
    <property type="protein sequence ID" value="MFC3985172.1"/>
    <property type="molecule type" value="Genomic_DNA"/>
</dbReference>
<evidence type="ECO:0000259" key="6">
    <source>
        <dbReference type="PROSITE" id="PS50075"/>
    </source>
</evidence>
<dbReference type="Pfam" id="PF00109">
    <property type="entry name" value="ketoacyl-synt"/>
    <property type="match status" value="1"/>
</dbReference>
<dbReference type="PROSITE" id="PS00606">
    <property type="entry name" value="KS3_1"/>
    <property type="match status" value="1"/>
</dbReference>
<dbReference type="SMART" id="SM00822">
    <property type="entry name" value="PKS_KR"/>
    <property type="match status" value="1"/>
</dbReference>
<sequence length="1923" mass="203001">MGGQWAGMGRRLAESSPVFAGHLRTVAEALERHVDWSLTDVLWQKPGAPSLERVDVVQPALFAVMVALARLWESFGVRPDAVIGHSQGELAAAVTGALSLDDAAAIVVLRSQALAAISGRGGMASLPLPVERVRATLARWEGRLNIGAVNGPDTTVVSGDADALDELVAHYEAEDVPVRRVRIDYASHSAHAEAVRDRLLEFLPRYGARGTGVAFYSSVTGGPLDTATLDADYWYRNLRQTVEFDRAVRGALADGHTVFVEVSPHPILSTGIERILESAAPGSSDGVVTGTLRRGDGGLDRFLLALAHLYTHGAPVDWTAALRPGARRVPLPLYAFQRDRHWIDATEPVPPPLGGPPVPDPVARPSGQARELLGLVVSATAEVLGHEDPGAVEAGRTFRDLGLDSLGAVELRDSLSSATGLTIPTTVTYDHPTPLALARHLEATAEGRTADVPSAEDDRRGQENEPIALVSMAGRWPGGADTPEALWELVLDGTDAIGVFPANRGWDVDALHDPEGVRPGTSTTREGGFLHDADRFDAEFFGIGPREAAAMDPQQRLLLETAWEALERAGIVPETLRGSRTGVFVGLTPQDYGPRLHETGEGAEGYALTGTTASVASGRISYVLGLEGPAVTVDTACSSSLVALHLAVRSLRSGESDLALAGGVTVMSAPGMFTEFSRQGGLAPDGRCKAFSGAADGTGWAEGVGLLLVERLSDARRNGHRVLAVIRGTAINQDGASNGLTAPNGLAQQRVIRQALRDAALAPTDVDAVEAHGTGTTLGDPIEAQALIAVYGKDRPADQPLWLGSLKSNIGHTQAAAGVSGVIKVVQALREGILPRTLHADQPSEHVDWAGGGVRLLTENVPLPRNGRPRRVGVSSFGISGTNAHVIIEQVPETPSEPRDEQPNPAPVALPLSARSAAALAAQASRLADHLETHPELRPEDVSHSLATTRATFEHRAVVLGDTPAELAGKLRALTDSHPAKGTPRVTFLFTGQGSQRTGMGHTLYKTYPAFAETFDQVTALFDQHLPVPLRDVVFDPAHEELLNHTLYTQPALFTLHTALHHLLASWNIHPTALAGHSIGGITAAHLAGILTLEDAVHLVTARAHLMDALPPGAMAAINAPETDITPLLGPGVGIAALNTPTSTVITGDVEAVQELTDHFTELGRKTKHLTVSHAFHSHHLNPILNDFHDAISTLTFNPPTLPVISDHTGEPLTHTDPTYWTNHLRHPVRFHDALTTAAPTTDLFLEFGPDPVLTTFATETTPTVPAFTTLRRDRPESTTLLTAATRLHVGGVDVDWTATLTGQPRTVDLPTYAFQRERLWAQPPADLPRDVAGLGLGAAEHPLLGAAVPLADGAGTVLTGRLSLATHPWLADHAVFGTVIVPGTAFVELAVHAADVTGLDTIEELVLHTPLVLTARDAVQLQVVVTGSQGSAVEIYSRPGDGSGEWTHHASATLTEGGPREEAADLTVWPPVGAEPVEVGTVYPVLDEAGLRYGPAFRGLRAAWQRGEELFAEVALPEPYAQDAAGFGVHPALLDAAVHLPALRGLADVPEGGNRLPFAWNGVRLHASGATTLRVRVVMSDSGSLTLYAADATGAPVVSIDALVARLVSAEQLREAGPATENGLFRVEWSELAPGVPGRQAWAVLGDRELYDGLRETGVTASLFADLDSLTDAVSAGEPVPAFVVLAVSPQDDPVAGAHDNAERVLAVLREWVERWDEGRLVVLTRGAVTTGEEPSDLSTAPVWGLTRSAQVEHPGRVLLADLDGTASSLEGLPSAVAAAVAAEEPQFAVRAGVALAPRLVPLRVPEVSEGLGLDPEGTVLITGGLGTLGTTIARHLVTTHNIRHLILTGRRGPHTPGATQLHTELTTLGAHITITTTDTTDRHALTQLLNTIPPNHPLTAIIHTAGVTDDTPLTTLTPQRL</sequence>
<feature type="domain" description="Ketosynthase family 3 (KS3)" evidence="7">
    <location>
        <begin position="464"/>
        <end position="890"/>
    </location>
</feature>
<dbReference type="SUPFAM" id="SSF53901">
    <property type="entry name" value="Thiolase-like"/>
    <property type="match status" value="1"/>
</dbReference>
<dbReference type="GO" id="GO:0016746">
    <property type="term" value="F:acyltransferase activity"/>
    <property type="evidence" value="ECO:0007669"/>
    <property type="project" value="UniProtKB-KW"/>
</dbReference>
<dbReference type="Pfam" id="PF16197">
    <property type="entry name" value="KAsynt_C_assoc"/>
    <property type="match status" value="1"/>
</dbReference>
<dbReference type="InterPro" id="IPR020807">
    <property type="entry name" value="PKS_DH"/>
</dbReference>
<feature type="region of interest" description="N-terminal hotdog fold" evidence="5">
    <location>
        <begin position="1342"/>
        <end position="1462"/>
    </location>
</feature>
<dbReference type="Pfam" id="PF14765">
    <property type="entry name" value="PS-DH"/>
    <property type="match status" value="1"/>
</dbReference>
<proteinExistence type="predicted"/>
<dbReference type="PROSITE" id="PS52019">
    <property type="entry name" value="PKS_MFAS_DH"/>
    <property type="match status" value="1"/>
</dbReference>
<dbReference type="Pfam" id="PF02801">
    <property type="entry name" value="Ketoacyl-synt_C"/>
    <property type="match status" value="1"/>
</dbReference>
<dbReference type="InterPro" id="IPR016036">
    <property type="entry name" value="Malonyl_transacylase_ACP-bd"/>
</dbReference>
<dbReference type="SMART" id="SM00827">
    <property type="entry name" value="PKS_AT"/>
    <property type="match status" value="2"/>
</dbReference>
<dbReference type="InterPro" id="IPR042104">
    <property type="entry name" value="PKS_dehydratase_sf"/>
</dbReference>
<dbReference type="PANTHER" id="PTHR43775">
    <property type="entry name" value="FATTY ACID SYNTHASE"/>
    <property type="match status" value="1"/>
</dbReference>
<evidence type="ECO:0000256" key="3">
    <source>
        <dbReference type="ARBA" id="ARBA00022679"/>
    </source>
</evidence>
<dbReference type="CDD" id="cd00833">
    <property type="entry name" value="PKS"/>
    <property type="match status" value="1"/>
</dbReference>
<evidence type="ECO:0000313" key="10">
    <source>
        <dbReference type="Proteomes" id="UP001595698"/>
    </source>
</evidence>
<dbReference type="InterPro" id="IPR020841">
    <property type="entry name" value="PKS_Beta-ketoAc_synthase_dom"/>
</dbReference>
<dbReference type="InterPro" id="IPR036736">
    <property type="entry name" value="ACP-like_sf"/>
</dbReference>
<dbReference type="SMART" id="SM00823">
    <property type="entry name" value="PKS_PP"/>
    <property type="match status" value="1"/>
</dbReference>
<dbReference type="InterPro" id="IPR049551">
    <property type="entry name" value="PKS_DH_C"/>
</dbReference>
<comment type="caution">
    <text evidence="9">The sequence shown here is derived from an EMBL/GenBank/DDBJ whole genome shotgun (WGS) entry which is preliminary data.</text>
</comment>
<dbReference type="Pfam" id="PF00550">
    <property type="entry name" value="PP-binding"/>
    <property type="match status" value="1"/>
</dbReference>
<dbReference type="Pfam" id="PF08659">
    <property type="entry name" value="KR"/>
    <property type="match status" value="1"/>
</dbReference>
<dbReference type="Pfam" id="PF22953">
    <property type="entry name" value="SpnB_Rossmann"/>
    <property type="match status" value="1"/>
</dbReference>
<keyword evidence="1" id="KW-0596">Phosphopantetheine</keyword>
<organism evidence="9 10">
    <name type="scientific">Streptosporangium jomthongense</name>
    <dbReference type="NCBI Taxonomy" id="1193683"/>
    <lineage>
        <taxon>Bacteria</taxon>
        <taxon>Bacillati</taxon>
        <taxon>Actinomycetota</taxon>
        <taxon>Actinomycetes</taxon>
        <taxon>Streptosporangiales</taxon>
        <taxon>Streptosporangiaceae</taxon>
        <taxon>Streptosporangium</taxon>
    </lineage>
</organism>
<dbReference type="Gene3D" id="1.10.1200.10">
    <property type="entry name" value="ACP-like"/>
    <property type="match status" value="1"/>
</dbReference>
<dbReference type="Gene3D" id="3.40.50.720">
    <property type="entry name" value="NAD(P)-binding Rossmann-like Domain"/>
    <property type="match status" value="1"/>
</dbReference>
<evidence type="ECO:0000313" key="9">
    <source>
        <dbReference type="EMBL" id="MFC3985172.1"/>
    </source>
</evidence>
<dbReference type="Gene3D" id="3.40.366.10">
    <property type="entry name" value="Malonyl-Coenzyme A Acyl Carrier Protein, domain 2"/>
    <property type="match status" value="2"/>
</dbReference>
<dbReference type="PROSITE" id="PS52004">
    <property type="entry name" value="KS3_2"/>
    <property type="match status" value="1"/>
</dbReference>
<dbReference type="SUPFAM" id="SSF51735">
    <property type="entry name" value="NAD(P)-binding Rossmann-fold domains"/>
    <property type="match status" value="2"/>
</dbReference>
<dbReference type="InterPro" id="IPR032821">
    <property type="entry name" value="PKS_assoc"/>
</dbReference>
<feature type="domain" description="Carrier" evidence="6">
    <location>
        <begin position="367"/>
        <end position="445"/>
    </location>
</feature>
<dbReference type="Pfam" id="PF00698">
    <property type="entry name" value="Acyl_transf_1"/>
    <property type="match status" value="2"/>
</dbReference>
<feature type="active site" description="Proton donor; for dehydratase activity" evidence="5">
    <location>
        <position position="1536"/>
    </location>
</feature>
<dbReference type="Gene3D" id="3.10.129.110">
    <property type="entry name" value="Polyketide synthase dehydratase"/>
    <property type="match status" value="1"/>
</dbReference>
<evidence type="ECO:0000256" key="4">
    <source>
        <dbReference type="ARBA" id="ARBA00023315"/>
    </source>
</evidence>
<dbReference type="PANTHER" id="PTHR43775:SF51">
    <property type="entry name" value="INACTIVE PHENOLPHTHIOCEROL SYNTHESIS POLYKETIDE SYNTHASE TYPE I PKS1-RELATED"/>
    <property type="match status" value="1"/>
</dbReference>
<dbReference type="SMART" id="SM00825">
    <property type="entry name" value="PKS_KS"/>
    <property type="match status" value="1"/>
</dbReference>
<feature type="region of interest" description="C-terminal hotdog fold" evidence="5">
    <location>
        <begin position="1475"/>
        <end position="1615"/>
    </location>
</feature>
<dbReference type="SUPFAM" id="SSF55048">
    <property type="entry name" value="Probable ACP-binding domain of malonyl-CoA ACP transacylase"/>
    <property type="match status" value="2"/>
</dbReference>
<feature type="domain" description="PKS/mFAS DH" evidence="8">
    <location>
        <begin position="1342"/>
        <end position="1615"/>
    </location>
</feature>
<evidence type="ECO:0000259" key="7">
    <source>
        <dbReference type="PROSITE" id="PS52004"/>
    </source>
</evidence>
<keyword evidence="4 9" id="KW-0012">Acyltransferase</keyword>
<feature type="active site" description="Proton acceptor; for dehydratase activity" evidence="5">
    <location>
        <position position="1374"/>
    </location>
</feature>
<dbReference type="InterPro" id="IPR001227">
    <property type="entry name" value="Ac_transferase_dom_sf"/>
</dbReference>
<dbReference type="InterPro" id="IPR020806">
    <property type="entry name" value="PKS_PP-bd"/>
</dbReference>
<dbReference type="InterPro" id="IPR049900">
    <property type="entry name" value="PKS_mFAS_DH"/>
</dbReference>
<evidence type="ECO:0000256" key="5">
    <source>
        <dbReference type="PROSITE-ProRule" id="PRU01363"/>
    </source>
</evidence>
<dbReference type="InterPro" id="IPR016039">
    <property type="entry name" value="Thiolase-like"/>
</dbReference>
<dbReference type="InterPro" id="IPR036291">
    <property type="entry name" value="NAD(P)-bd_dom_sf"/>
</dbReference>
<dbReference type="InterPro" id="IPR016035">
    <property type="entry name" value="Acyl_Trfase/lysoPLipase"/>
</dbReference>
<dbReference type="Pfam" id="PF21089">
    <property type="entry name" value="PKS_DH_N"/>
    <property type="match status" value="1"/>
</dbReference>
<dbReference type="PROSITE" id="PS00012">
    <property type="entry name" value="PHOSPHOPANTETHEINE"/>
    <property type="match status" value="1"/>
</dbReference>
<evidence type="ECO:0000259" key="8">
    <source>
        <dbReference type="PROSITE" id="PS52019"/>
    </source>
</evidence>